<name>A0AAD7EVK4_9AGAR</name>
<comment type="caution">
    <text evidence="1">The sequence shown here is derived from an EMBL/GenBank/DDBJ whole genome shotgun (WGS) entry which is preliminary data.</text>
</comment>
<reference evidence="1" key="1">
    <citation type="submission" date="2023-03" db="EMBL/GenBank/DDBJ databases">
        <title>Massive genome expansion in bonnet fungi (Mycena s.s.) driven by repeated elements and novel gene families across ecological guilds.</title>
        <authorList>
            <consortium name="Lawrence Berkeley National Laboratory"/>
            <person name="Harder C.B."/>
            <person name="Miyauchi S."/>
            <person name="Viragh M."/>
            <person name="Kuo A."/>
            <person name="Thoen E."/>
            <person name="Andreopoulos B."/>
            <person name="Lu D."/>
            <person name="Skrede I."/>
            <person name="Drula E."/>
            <person name="Henrissat B."/>
            <person name="Morin E."/>
            <person name="Kohler A."/>
            <person name="Barry K."/>
            <person name="LaButti K."/>
            <person name="Morin E."/>
            <person name="Salamov A."/>
            <person name="Lipzen A."/>
            <person name="Mereny Z."/>
            <person name="Hegedus B."/>
            <person name="Baldrian P."/>
            <person name="Stursova M."/>
            <person name="Weitz H."/>
            <person name="Taylor A."/>
            <person name="Grigoriev I.V."/>
            <person name="Nagy L.G."/>
            <person name="Martin F."/>
            <person name="Kauserud H."/>
        </authorList>
    </citation>
    <scope>NUCLEOTIDE SEQUENCE</scope>
    <source>
        <strain evidence="1">CBHHK002</strain>
    </source>
</reference>
<protein>
    <submittedName>
        <fullName evidence="1">Uncharacterized protein</fullName>
    </submittedName>
</protein>
<evidence type="ECO:0000313" key="2">
    <source>
        <dbReference type="Proteomes" id="UP001218218"/>
    </source>
</evidence>
<gene>
    <name evidence="1" type="ORF">DFH08DRAFT_987929</name>
</gene>
<keyword evidence="2" id="KW-1185">Reference proteome</keyword>
<accession>A0AAD7EVK4</accession>
<evidence type="ECO:0000313" key="1">
    <source>
        <dbReference type="EMBL" id="KAJ7353473.1"/>
    </source>
</evidence>
<dbReference type="Proteomes" id="UP001218218">
    <property type="component" value="Unassembled WGS sequence"/>
</dbReference>
<dbReference type="EMBL" id="JARIHO010000011">
    <property type="protein sequence ID" value="KAJ7353473.1"/>
    <property type="molecule type" value="Genomic_DNA"/>
</dbReference>
<organism evidence="1 2">
    <name type="scientific">Mycena albidolilacea</name>
    <dbReference type="NCBI Taxonomy" id="1033008"/>
    <lineage>
        <taxon>Eukaryota</taxon>
        <taxon>Fungi</taxon>
        <taxon>Dikarya</taxon>
        <taxon>Basidiomycota</taxon>
        <taxon>Agaricomycotina</taxon>
        <taxon>Agaricomycetes</taxon>
        <taxon>Agaricomycetidae</taxon>
        <taxon>Agaricales</taxon>
        <taxon>Marasmiineae</taxon>
        <taxon>Mycenaceae</taxon>
        <taxon>Mycena</taxon>
    </lineage>
</organism>
<dbReference type="AlphaFoldDB" id="A0AAD7EVK4"/>
<sequence>MLGCAGAAHMSSTVVHAEGRNRWVSFHHALNWLLTELFKHIGGLDDTALREAGYSSVQEIIVRQASEQAILPIIDFPLRGYPYQNRYPELAKVCAGEFRLPLGDYPVLAMIDACMIAQIRTGLWVRDDFAIDLFVLQTALIVLPPDTVFVSILDRFGHTGYFAGATLHAHYEGAQLSPMVEELLYVLIVIMGRYGATLSMRSRSALALSCVTEHLVDDVCFEAVLSEMACFRAPESIADVDAHRGAGAHTEAARDRGWPNVVVLTEEAGAVLPSAEAILDQALHLVMLALVERPAEFSCLAVRERFERDKMLVDVACTLEHHAMYRTYRARVAWVLGEMENHQFEGGEKRAVAKARQKAGKYNFTKILTCSDRDAMHTHSKSVLVWDQIGANDRRLLSQTSALEQKEVEELSLRAQVDELIQSCNQHLRALEQARTALQVSSSRAEEVHVQYDRRASRSARSRWMLENNTRTEPLEVRKYNTYEKA</sequence>
<proteinExistence type="predicted"/>